<comment type="caution">
    <text evidence="5">The sequence shown here is derived from an EMBL/GenBank/DDBJ whole genome shotgun (WGS) entry which is preliminary data.</text>
</comment>
<keyword evidence="3" id="KW-0732">Signal</keyword>
<dbReference type="InterPro" id="IPR025997">
    <property type="entry name" value="SBP_2_dom"/>
</dbReference>
<evidence type="ECO:0000313" key="5">
    <source>
        <dbReference type="EMBL" id="MDR6245842.1"/>
    </source>
</evidence>
<feature type="chain" id="PRO_5046195551" evidence="3">
    <location>
        <begin position="23"/>
        <end position="366"/>
    </location>
</feature>
<feature type="signal peptide" evidence="3">
    <location>
        <begin position="1"/>
        <end position="22"/>
    </location>
</feature>
<comment type="similarity">
    <text evidence="2">Belongs to the bacterial solute-binding protein 2 family.</text>
</comment>
<dbReference type="EMBL" id="JAVDQH010000018">
    <property type="protein sequence ID" value="MDR6245842.1"/>
    <property type="molecule type" value="Genomic_DNA"/>
</dbReference>
<dbReference type="InterPro" id="IPR028082">
    <property type="entry name" value="Peripla_BP_I"/>
</dbReference>
<sequence>MNIRLKSTALLAILLIFTVVLSACGNGSTNTAASGSEASQSGNPLAGKNIALIMRLNNGTFSAQYVDGVKNQVAKYGGTVTVIAADNDLSKMASSLDAAVNQGQFDGILIDHGDAGALTAGVQKAVQAGIPVVAFDSALDGVQGVTSLAQNDQKMAEMTLEQLAKDAGGKGNIVKIWVAGFPPMESRQISYKKFQEKYPNIKEVAAFGTADNAQLDAQTQMEAILKQYPNKGDITAVWAAWDEFAKGASNAIKQAGRDEIKVYGIDMSDEDLTMIQDPKSPWIASAAVDPTTIGRVQVRYLYQKFAGNKTDDKVELEPVYVTREELPKDKKVTTADLNQYVKGWGDSDQGNTDQLKELEKAVAAGK</sequence>
<dbReference type="CDD" id="cd06305">
    <property type="entry name" value="PBP1_methylthioribose_binding-like"/>
    <property type="match status" value="1"/>
</dbReference>
<dbReference type="Pfam" id="PF13407">
    <property type="entry name" value="Peripla_BP_4"/>
    <property type="match status" value="1"/>
</dbReference>
<dbReference type="PANTHER" id="PTHR30036">
    <property type="entry name" value="D-XYLOSE-BINDING PERIPLASMIC PROTEIN"/>
    <property type="match status" value="1"/>
</dbReference>
<protein>
    <submittedName>
        <fullName evidence="5">Simple sugar transport system substrate-binding protein</fullName>
    </submittedName>
</protein>
<dbReference type="PANTHER" id="PTHR30036:SF7">
    <property type="entry name" value="ABC TRANSPORTER PERIPLASMIC-BINDING PROTEIN YPHF"/>
    <property type="match status" value="1"/>
</dbReference>
<gene>
    <name evidence="5" type="ORF">JOC58_003758</name>
</gene>
<evidence type="ECO:0000313" key="6">
    <source>
        <dbReference type="Proteomes" id="UP001185028"/>
    </source>
</evidence>
<name>A0ABU1J4F5_9BACL</name>
<comment type="subcellular location">
    <subcellularLocation>
        <location evidence="1">Cell envelope</location>
    </subcellularLocation>
</comment>
<keyword evidence="5" id="KW-0813">Transport</keyword>
<keyword evidence="5" id="KW-0762">Sugar transport</keyword>
<accession>A0ABU1J4F5</accession>
<dbReference type="PROSITE" id="PS51257">
    <property type="entry name" value="PROKAR_LIPOPROTEIN"/>
    <property type="match status" value="1"/>
</dbReference>
<dbReference type="InterPro" id="IPR050555">
    <property type="entry name" value="Bact_Solute-Bind_Prot2"/>
</dbReference>
<evidence type="ECO:0000256" key="3">
    <source>
        <dbReference type="SAM" id="SignalP"/>
    </source>
</evidence>
<evidence type="ECO:0000256" key="2">
    <source>
        <dbReference type="ARBA" id="ARBA00007639"/>
    </source>
</evidence>
<dbReference type="SUPFAM" id="SSF53822">
    <property type="entry name" value="Periplasmic binding protein-like I"/>
    <property type="match status" value="1"/>
</dbReference>
<feature type="domain" description="Periplasmic binding protein" evidence="4">
    <location>
        <begin position="50"/>
        <end position="308"/>
    </location>
</feature>
<dbReference type="Gene3D" id="3.40.50.2300">
    <property type="match status" value="2"/>
</dbReference>
<evidence type="ECO:0000259" key="4">
    <source>
        <dbReference type="Pfam" id="PF13407"/>
    </source>
</evidence>
<dbReference type="RefSeq" id="WP_188775986.1">
    <property type="nucleotide sequence ID" value="NZ_BMMB01000005.1"/>
</dbReference>
<keyword evidence="6" id="KW-1185">Reference proteome</keyword>
<reference evidence="5 6" key="1">
    <citation type="submission" date="2023-07" db="EMBL/GenBank/DDBJ databases">
        <title>Genomic Encyclopedia of Type Strains, Phase IV (KMG-IV): sequencing the most valuable type-strain genomes for metagenomic binning, comparative biology and taxonomic classification.</title>
        <authorList>
            <person name="Goeker M."/>
        </authorList>
    </citation>
    <scope>NUCLEOTIDE SEQUENCE [LARGE SCALE GENOMIC DNA]</scope>
    <source>
        <strain evidence="5 6">DSM 22170</strain>
    </source>
</reference>
<evidence type="ECO:0000256" key="1">
    <source>
        <dbReference type="ARBA" id="ARBA00004196"/>
    </source>
</evidence>
<proteinExistence type="inferred from homology"/>
<organism evidence="5 6">
    <name type="scientific">Paenibacillus hunanensis</name>
    <dbReference type="NCBI Taxonomy" id="539262"/>
    <lineage>
        <taxon>Bacteria</taxon>
        <taxon>Bacillati</taxon>
        <taxon>Bacillota</taxon>
        <taxon>Bacilli</taxon>
        <taxon>Bacillales</taxon>
        <taxon>Paenibacillaceae</taxon>
        <taxon>Paenibacillus</taxon>
    </lineage>
</organism>
<dbReference type="Proteomes" id="UP001185028">
    <property type="component" value="Unassembled WGS sequence"/>
</dbReference>